<dbReference type="EMBL" id="JABAGO010000016">
    <property type="protein sequence ID" value="NME98652.1"/>
    <property type="molecule type" value="Genomic_DNA"/>
</dbReference>
<organism evidence="2 3">
    <name type="scientific">Aneurinibacillus aneurinilyticus</name>
    <name type="common">Bacillus aneurinolyticus</name>
    <dbReference type="NCBI Taxonomy" id="1391"/>
    <lineage>
        <taxon>Bacteria</taxon>
        <taxon>Bacillati</taxon>
        <taxon>Bacillota</taxon>
        <taxon>Bacilli</taxon>
        <taxon>Bacillales</taxon>
        <taxon>Paenibacillaceae</taxon>
        <taxon>Aneurinibacillus group</taxon>
        <taxon>Aneurinibacillus</taxon>
    </lineage>
</organism>
<dbReference type="Proteomes" id="UP000561326">
    <property type="component" value="Unassembled WGS sequence"/>
</dbReference>
<reference evidence="2 3" key="1">
    <citation type="submission" date="2020-04" db="EMBL/GenBank/DDBJ databases">
        <authorList>
            <person name="Hitch T.C.A."/>
            <person name="Wylensek D."/>
            <person name="Clavel T."/>
        </authorList>
    </citation>
    <scope>NUCLEOTIDE SEQUENCE [LARGE SCALE GENOMIC DNA]</scope>
    <source>
        <strain evidence="2 3">WB01_D5_05</strain>
    </source>
</reference>
<gene>
    <name evidence="2" type="ORF">HF838_10310</name>
</gene>
<sequence>MNIHEFQTWIGEFYKKRGWTKYGPFIRMGFLAEETGELARAVRAIEIGRDRPDETERAESERRRELTEELGDVLGNIILLANHYNLTLEEVMEVHKEKLLQRFQAD</sequence>
<accession>A0A848CYT6</accession>
<dbReference type="InterPro" id="IPR004518">
    <property type="entry name" value="MazG-like_dom"/>
</dbReference>
<dbReference type="Pfam" id="PF03819">
    <property type="entry name" value="MazG"/>
    <property type="match status" value="1"/>
</dbReference>
<dbReference type="SUPFAM" id="SSF101386">
    <property type="entry name" value="all-alpha NTP pyrophosphatases"/>
    <property type="match status" value="1"/>
</dbReference>
<dbReference type="PIRSF" id="PIRSF036521">
    <property type="entry name" value="UCP036521_pph"/>
    <property type="match status" value="1"/>
</dbReference>
<feature type="domain" description="NTP pyrophosphohydrolase MazG-like" evidence="1">
    <location>
        <begin position="30"/>
        <end position="102"/>
    </location>
</feature>
<evidence type="ECO:0000313" key="2">
    <source>
        <dbReference type="EMBL" id="NME98652.1"/>
    </source>
</evidence>
<dbReference type="InterPro" id="IPR047046">
    <property type="entry name" value="YpjD/YvdC"/>
</dbReference>
<proteinExistence type="predicted"/>
<dbReference type="InterPro" id="IPR011411">
    <property type="entry name" value="MazG-related_YvdC"/>
</dbReference>
<dbReference type="RefSeq" id="WP_021621219.1">
    <property type="nucleotide sequence ID" value="NZ_CABKST010000124.1"/>
</dbReference>
<dbReference type="PANTHER" id="PTHR42692">
    <property type="entry name" value="NUCLEOTIDE PYROPHOSPHOHYDROLASE"/>
    <property type="match status" value="1"/>
</dbReference>
<dbReference type="CDD" id="cd11523">
    <property type="entry name" value="NTP-PPase"/>
    <property type="match status" value="1"/>
</dbReference>
<evidence type="ECO:0000313" key="3">
    <source>
        <dbReference type="Proteomes" id="UP000561326"/>
    </source>
</evidence>
<dbReference type="Gene3D" id="1.10.287.1080">
    <property type="entry name" value="MazG-like"/>
    <property type="match status" value="1"/>
</dbReference>
<dbReference type="AlphaFoldDB" id="A0A848CYT6"/>
<name>A0A848CYT6_ANEAE</name>
<comment type="caution">
    <text evidence="2">The sequence shown here is derived from an EMBL/GenBank/DDBJ whole genome shotgun (WGS) entry which is preliminary data.</text>
</comment>
<dbReference type="OrthoDB" id="2418132at2"/>
<dbReference type="PANTHER" id="PTHR42692:SF2">
    <property type="entry name" value="IG HYPOTHETICAL 16995"/>
    <property type="match status" value="1"/>
</dbReference>
<dbReference type="GeneID" id="92838942"/>
<protein>
    <recommendedName>
        <fullName evidence="1">NTP pyrophosphohydrolase MazG-like domain-containing protein</fullName>
    </recommendedName>
</protein>
<evidence type="ECO:0000259" key="1">
    <source>
        <dbReference type="Pfam" id="PF03819"/>
    </source>
</evidence>